<keyword evidence="2" id="KW-1185">Reference proteome</keyword>
<dbReference type="KEGG" id="aev:EI546_12115"/>
<sequence length="83" mass="9882">MRGFKRTEVNDENYLQILIYFIHCNPVEGGPCNSPGNWQRSSFRAIFSDRHTQLRRKEVLVYFDTLENFLYMNSHRPKLTGVE</sequence>
<name>A0A410G563_9FLAO</name>
<organism evidence="1 2">
    <name type="scientific">Aequorivita ciconiae</name>
    <dbReference type="NCBI Taxonomy" id="2494375"/>
    <lineage>
        <taxon>Bacteria</taxon>
        <taxon>Pseudomonadati</taxon>
        <taxon>Bacteroidota</taxon>
        <taxon>Flavobacteriia</taxon>
        <taxon>Flavobacteriales</taxon>
        <taxon>Flavobacteriaceae</taxon>
        <taxon>Aequorivita</taxon>
    </lineage>
</organism>
<evidence type="ECO:0000313" key="1">
    <source>
        <dbReference type="EMBL" id="QAA82417.1"/>
    </source>
</evidence>
<dbReference type="InterPro" id="IPR036515">
    <property type="entry name" value="Transposase_17_sf"/>
</dbReference>
<proteinExistence type="predicted"/>
<gene>
    <name evidence="1" type="ORF">EI546_12115</name>
</gene>
<dbReference type="AlphaFoldDB" id="A0A410G563"/>
<evidence type="ECO:0008006" key="3">
    <source>
        <dbReference type="Google" id="ProtNLM"/>
    </source>
</evidence>
<accession>A0A410G563</accession>
<dbReference type="GO" id="GO:0004803">
    <property type="term" value="F:transposase activity"/>
    <property type="evidence" value="ECO:0007669"/>
    <property type="project" value="InterPro"/>
</dbReference>
<dbReference type="Proteomes" id="UP000285517">
    <property type="component" value="Chromosome"/>
</dbReference>
<dbReference type="GO" id="GO:0003677">
    <property type="term" value="F:DNA binding"/>
    <property type="evidence" value="ECO:0007669"/>
    <property type="project" value="InterPro"/>
</dbReference>
<reference evidence="1 2" key="1">
    <citation type="submission" date="2019-01" db="EMBL/GenBank/DDBJ databases">
        <title>Complete genome sequencing of Aequorivita sp. H23M31.</title>
        <authorList>
            <person name="Bae J.-W."/>
        </authorList>
    </citation>
    <scope>NUCLEOTIDE SEQUENCE [LARGE SCALE GENOMIC DNA]</scope>
    <source>
        <strain evidence="1 2">H23M31</strain>
    </source>
</reference>
<dbReference type="EMBL" id="CP034951">
    <property type="protein sequence ID" value="QAA82417.1"/>
    <property type="molecule type" value="Genomic_DNA"/>
</dbReference>
<dbReference type="Gene3D" id="3.30.70.1290">
    <property type="entry name" value="Transposase IS200-like"/>
    <property type="match status" value="1"/>
</dbReference>
<protein>
    <recommendedName>
        <fullName evidence="3">Transposase</fullName>
    </recommendedName>
</protein>
<dbReference type="GO" id="GO:0006313">
    <property type="term" value="P:DNA transposition"/>
    <property type="evidence" value="ECO:0007669"/>
    <property type="project" value="InterPro"/>
</dbReference>
<evidence type="ECO:0000313" key="2">
    <source>
        <dbReference type="Proteomes" id="UP000285517"/>
    </source>
</evidence>